<dbReference type="AlphaFoldDB" id="A0A2C9W236"/>
<reference evidence="1" key="1">
    <citation type="submission" date="2016-02" db="EMBL/GenBank/DDBJ databases">
        <title>WGS assembly of Manihot esculenta.</title>
        <authorList>
            <person name="Bredeson J.V."/>
            <person name="Prochnik S.E."/>
            <person name="Lyons J.B."/>
            <person name="Schmutz J."/>
            <person name="Grimwood J."/>
            <person name="Vrebalov J."/>
            <person name="Bart R.S."/>
            <person name="Amuge T."/>
            <person name="Ferguson M.E."/>
            <person name="Green R."/>
            <person name="Putnam N."/>
            <person name="Stites J."/>
            <person name="Rounsley S."/>
            <person name="Rokhsar D.S."/>
        </authorList>
    </citation>
    <scope>NUCLEOTIDE SEQUENCE [LARGE SCALE GENOMIC DNA]</scope>
    <source>
        <tissue evidence="1">Leaf</tissue>
    </source>
</reference>
<gene>
    <name evidence="1" type="ORF">MANES_04G126200</name>
</gene>
<evidence type="ECO:0000313" key="1">
    <source>
        <dbReference type="EMBL" id="OAY52972.1"/>
    </source>
</evidence>
<proteinExistence type="predicted"/>
<accession>A0A2C9W236</accession>
<sequence length="39" mass="4616">MHVLAVESIIFFYHFLVGISHQKKLRLQLKQFKTSNLIS</sequence>
<name>A0A2C9W236_MANES</name>
<dbReference type="EMBL" id="CM004390">
    <property type="protein sequence ID" value="OAY52972.1"/>
    <property type="molecule type" value="Genomic_DNA"/>
</dbReference>
<organism evidence="1">
    <name type="scientific">Manihot esculenta</name>
    <name type="common">Cassava</name>
    <name type="synonym">Jatropha manihot</name>
    <dbReference type="NCBI Taxonomy" id="3983"/>
    <lineage>
        <taxon>Eukaryota</taxon>
        <taxon>Viridiplantae</taxon>
        <taxon>Streptophyta</taxon>
        <taxon>Embryophyta</taxon>
        <taxon>Tracheophyta</taxon>
        <taxon>Spermatophyta</taxon>
        <taxon>Magnoliopsida</taxon>
        <taxon>eudicotyledons</taxon>
        <taxon>Gunneridae</taxon>
        <taxon>Pentapetalae</taxon>
        <taxon>rosids</taxon>
        <taxon>fabids</taxon>
        <taxon>Malpighiales</taxon>
        <taxon>Euphorbiaceae</taxon>
        <taxon>Crotonoideae</taxon>
        <taxon>Manihoteae</taxon>
        <taxon>Manihot</taxon>
    </lineage>
</organism>
<protein>
    <submittedName>
        <fullName evidence="1">Uncharacterized protein</fullName>
    </submittedName>
</protein>